<dbReference type="Pfam" id="PF00160">
    <property type="entry name" value="Pro_isomerase"/>
    <property type="match status" value="1"/>
</dbReference>
<feature type="domain" description="PPIase cyclophilin-type" evidence="4">
    <location>
        <begin position="40"/>
        <end position="160"/>
    </location>
</feature>
<keyword evidence="2 3" id="KW-0413">Isomerase</keyword>
<proteinExistence type="inferred from homology"/>
<evidence type="ECO:0000256" key="1">
    <source>
        <dbReference type="ARBA" id="ARBA00023110"/>
    </source>
</evidence>
<dbReference type="PROSITE" id="PS50072">
    <property type="entry name" value="CSA_PPIASE_2"/>
    <property type="match status" value="1"/>
</dbReference>
<dbReference type="EMBL" id="CP008726">
    <property type="protein sequence ID" value="AIO67149.1"/>
    <property type="molecule type" value="Genomic_DNA"/>
</dbReference>
<dbReference type="Proteomes" id="UP000029424">
    <property type="component" value="Chromosome 1"/>
</dbReference>
<dbReference type="SUPFAM" id="SSF50891">
    <property type="entry name" value="Cyclophilin-like"/>
    <property type="match status" value="1"/>
</dbReference>
<dbReference type="RefSeq" id="WP_010104857.1">
    <property type="nucleotide sequence ID" value="NZ_CP008726.1"/>
</dbReference>
<dbReference type="InterPro" id="IPR002130">
    <property type="entry name" value="Cyclophilin-type_PPIase_dom"/>
</dbReference>
<evidence type="ECO:0000256" key="2">
    <source>
        <dbReference type="ARBA" id="ARBA00023235"/>
    </source>
</evidence>
<gene>
    <name evidence="5" type="ORF">DM82_1832</name>
</gene>
<dbReference type="PRINTS" id="PR00153">
    <property type="entry name" value="CSAPPISMRASE"/>
</dbReference>
<organism evidence="5 6">
    <name type="scientific">Burkholderia oklahomensis</name>
    <dbReference type="NCBI Taxonomy" id="342113"/>
    <lineage>
        <taxon>Bacteria</taxon>
        <taxon>Pseudomonadati</taxon>
        <taxon>Pseudomonadota</taxon>
        <taxon>Betaproteobacteria</taxon>
        <taxon>Burkholderiales</taxon>
        <taxon>Burkholderiaceae</taxon>
        <taxon>Burkholderia</taxon>
        <taxon>pseudomallei group</taxon>
    </lineage>
</organism>
<name>A0AAI8B7Y7_9BURK</name>
<comment type="similarity">
    <text evidence="3">Belongs to the cyclophilin-type PPIase family.</text>
</comment>
<comment type="function">
    <text evidence="3">PPIases accelerate the folding of proteins. It catalyzes the cis-trans isomerization of proline imidic peptide bonds in oligopeptides.</text>
</comment>
<evidence type="ECO:0000259" key="4">
    <source>
        <dbReference type="PROSITE" id="PS50072"/>
    </source>
</evidence>
<dbReference type="GO" id="GO:0003755">
    <property type="term" value="F:peptidyl-prolyl cis-trans isomerase activity"/>
    <property type="evidence" value="ECO:0007669"/>
    <property type="project" value="UniProtKB-UniRule"/>
</dbReference>
<evidence type="ECO:0000256" key="3">
    <source>
        <dbReference type="RuleBase" id="RU363019"/>
    </source>
</evidence>
<comment type="catalytic activity">
    <reaction evidence="3">
        <text>[protein]-peptidylproline (omega=180) = [protein]-peptidylproline (omega=0)</text>
        <dbReference type="Rhea" id="RHEA:16237"/>
        <dbReference type="Rhea" id="RHEA-COMP:10747"/>
        <dbReference type="Rhea" id="RHEA-COMP:10748"/>
        <dbReference type="ChEBI" id="CHEBI:83833"/>
        <dbReference type="ChEBI" id="CHEBI:83834"/>
        <dbReference type="EC" id="5.2.1.8"/>
    </reaction>
</comment>
<keyword evidence="6" id="KW-1185">Reference proteome</keyword>
<dbReference type="KEGG" id="bok:DM82_1832"/>
<dbReference type="InterPro" id="IPR044665">
    <property type="entry name" value="E_coli_cyclophilin_A-like"/>
</dbReference>
<evidence type="ECO:0000313" key="5">
    <source>
        <dbReference type="EMBL" id="AIO67149.1"/>
    </source>
</evidence>
<evidence type="ECO:0000313" key="6">
    <source>
        <dbReference type="Proteomes" id="UP000029424"/>
    </source>
</evidence>
<dbReference type="AlphaFoldDB" id="A0AAI8B7Y7"/>
<dbReference type="CDD" id="cd00317">
    <property type="entry name" value="cyclophilin"/>
    <property type="match status" value="1"/>
</dbReference>
<dbReference type="PANTHER" id="PTHR43246">
    <property type="entry name" value="PEPTIDYL-PROLYL CIS-TRANS ISOMERASE CYP38, CHLOROPLASTIC"/>
    <property type="match status" value="1"/>
</dbReference>
<keyword evidence="1 3" id="KW-0697">Rotamase</keyword>
<reference evidence="5 6" key="1">
    <citation type="submission" date="2014-06" db="EMBL/GenBank/DDBJ databases">
        <authorList>
            <person name="Bishop-Lilly K.A."/>
            <person name="Broomall S.M."/>
            <person name="Chain P.S."/>
            <person name="Chertkov O."/>
            <person name="Coyne S.R."/>
            <person name="Daligault H.E."/>
            <person name="Davenport K.W."/>
            <person name="Erkkila T."/>
            <person name="Frey K.G."/>
            <person name="Gibbons H.S."/>
            <person name="Gu W."/>
            <person name="Jaissle J."/>
            <person name="Johnson S.L."/>
            <person name="Koroleva G.I."/>
            <person name="Ladner J.T."/>
            <person name="Lo C.-C."/>
            <person name="Minogue T.D."/>
            <person name="Munk C."/>
            <person name="Palacios G.F."/>
            <person name="Redden C.L."/>
            <person name="Rosenzweig C.N."/>
            <person name="Scholz M.B."/>
            <person name="Teshima H."/>
            <person name="Xu Y."/>
        </authorList>
    </citation>
    <scope>NUCLEOTIDE SEQUENCE [LARGE SCALE GENOMIC DNA]</scope>
    <source>
        <strain evidence="5 6">EO147</strain>
    </source>
</reference>
<sequence>MNRRSFIGGSLGLCAGAALPVALDWSEYAGDYLEMALSSGIVTIKLNPDVAPNHVNRIKSLVRAKFYDAMPFARVVDGFMAQTGDPRKGTDVDLASLPKLNAEFSHLPFERGTVGMARSRNPNSACHQFFVTLADAAFLDGRYTAFGKVTSGMELIDQLRLGVPDYPRIIVWNPRLLRPCRPPSRTCAWRS</sequence>
<dbReference type="Gene3D" id="2.40.100.10">
    <property type="entry name" value="Cyclophilin-like"/>
    <property type="match status" value="1"/>
</dbReference>
<protein>
    <recommendedName>
        <fullName evidence="3">Peptidyl-prolyl cis-trans isomerase</fullName>
        <shortName evidence="3">PPIase</shortName>
        <ecNumber evidence="3">5.2.1.8</ecNumber>
    </recommendedName>
</protein>
<dbReference type="InterPro" id="IPR029000">
    <property type="entry name" value="Cyclophilin-like_dom_sf"/>
</dbReference>
<accession>A0AAI8B7Y7</accession>
<dbReference type="EC" id="5.2.1.8" evidence="3"/>